<dbReference type="SUPFAM" id="SSF56784">
    <property type="entry name" value="HAD-like"/>
    <property type="match status" value="1"/>
</dbReference>
<dbReference type="GO" id="GO:0006281">
    <property type="term" value="P:DNA repair"/>
    <property type="evidence" value="ECO:0007669"/>
    <property type="project" value="TreeGrafter"/>
</dbReference>
<dbReference type="InterPro" id="IPR041492">
    <property type="entry name" value="HAD_2"/>
</dbReference>
<dbReference type="AlphaFoldDB" id="A0A4P8XIM4"/>
<keyword evidence="2" id="KW-1185">Reference proteome</keyword>
<dbReference type="GO" id="GO:0008967">
    <property type="term" value="F:phosphoglycolate phosphatase activity"/>
    <property type="evidence" value="ECO:0007669"/>
    <property type="project" value="TreeGrafter"/>
</dbReference>
<dbReference type="PANTHER" id="PTHR43434:SF13">
    <property type="entry name" value="PHOSPHOGLYCOLATE PHOSPHATASE"/>
    <property type="match status" value="1"/>
</dbReference>
<dbReference type="OrthoDB" id="9792518at2"/>
<dbReference type="InterPro" id="IPR050155">
    <property type="entry name" value="HAD-like_hydrolase_sf"/>
</dbReference>
<dbReference type="KEGG" id="palo:E6C60_1347"/>
<organism evidence="1 2">
    <name type="scientific">Paenibacillus algicola</name>
    <dbReference type="NCBI Taxonomy" id="2565926"/>
    <lineage>
        <taxon>Bacteria</taxon>
        <taxon>Bacillati</taxon>
        <taxon>Bacillota</taxon>
        <taxon>Bacilli</taxon>
        <taxon>Bacillales</taxon>
        <taxon>Paenibacillaceae</taxon>
        <taxon>Paenibacillus</taxon>
    </lineage>
</organism>
<dbReference type="PANTHER" id="PTHR43434">
    <property type="entry name" value="PHOSPHOGLYCOLATE PHOSPHATASE"/>
    <property type="match status" value="1"/>
</dbReference>
<evidence type="ECO:0000313" key="1">
    <source>
        <dbReference type="EMBL" id="QCT02063.1"/>
    </source>
</evidence>
<dbReference type="GO" id="GO:0005829">
    <property type="term" value="C:cytosol"/>
    <property type="evidence" value="ECO:0007669"/>
    <property type="project" value="TreeGrafter"/>
</dbReference>
<dbReference type="RefSeq" id="WP_138225144.1">
    <property type="nucleotide sequence ID" value="NZ_CP040396.1"/>
</dbReference>
<dbReference type="Proteomes" id="UP000300879">
    <property type="component" value="Chromosome"/>
</dbReference>
<gene>
    <name evidence="1" type="ORF">E6C60_1347</name>
</gene>
<dbReference type="InterPro" id="IPR006439">
    <property type="entry name" value="HAD-SF_hydro_IA"/>
</dbReference>
<dbReference type="InterPro" id="IPR036412">
    <property type="entry name" value="HAD-like_sf"/>
</dbReference>
<dbReference type="Gene3D" id="3.40.50.1000">
    <property type="entry name" value="HAD superfamily/HAD-like"/>
    <property type="match status" value="1"/>
</dbReference>
<reference evidence="1 2" key="1">
    <citation type="submission" date="2019-05" db="EMBL/GenBank/DDBJ databases">
        <authorList>
            <person name="Chen C."/>
        </authorList>
    </citation>
    <scope>NUCLEOTIDE SEQUENCE [LARGE SCALE GENOMIC DNA]</scope>
    <source>
        <strain evidence="1 2">HB172198</strain>
    </source>
</reference>
<dbReference type="InterPro" id="IPR023214">
    <property type="entry name" value="HAD_sf"/>
</dbReference>
<dbReference type="SFLD" id="SFLDS00003">
    <property type="entry name" value="Haloacid_Dehalogenase"/>
    <property type="match status" value="1"/>
</dbReference>
<dbReference type="Pfam" id="PF13419">
    <property type="entry name" value="HAD_2"/>
    <property type="match status" value="1"/>
</dbReference>
<dbReference type="SFLD" id="SFLDG01129">
    <property type="entry name" value="C1.5:_HAD__Beta-PGM__Phosphata"/>
    <property type="match status" value="1"/>
</dbReference>
<dbReference type="Gene3D" id="1.10.150.240">
    <property type="entry name" value="Putative phosphatase, domain 2"/>
    <property type="match status" value="1"/>
</dbReference>
<accession>A0A4P8XIM4</accession>
<dbReference type="EMBL" id="CP040396">
    <property type="protein sequence ID" value="QCT02063.1"/>
    <property type="molecule type" value="Genomic_DNA"/>
</dbReference>
<dbReference type="InterPro" id="IPR023198">
    <property type="entry name" value="PGP-like_dom2"/>
</dbReference>
<dbReference type="NCBIfam" id="TIGR01549">
    <property type="entry name" value="HAD-SF-IA-v1"/>
    <property type="match status" value="1"/>
</dbReference>
<protein>
    <submittedName>
        <fullName evidence="1">HAD hydrolase, family IA, variant 1</fullName>
    </submittedName>
</protein>
<sequence length="210" mass="23468">MKPYWIFDFDGTLVQSKDLAVQIFNELSQKHGGRLIKDEEIATLAAMSIPDRLKALKVPMYKLPALLVEGRIEYKKALLSLEPVAGIQHALHQLKAKGCKLGIISSNSVENIRLFIDHHGLQDFDFIHSASNLFGKHKAIIRLAKKHSLHVSDILYIGDELRDIEACHQINVAVVAAAWGWDSPELLESAAPDFLCHSPLELSTLMSQRT</sequence>
<evidence type="ECO:0000313" key="2">
    <source>
        <dbReference type="Proteomes" id="UP000300879"/>
    </source>
</evidence>
<keyword evidence="1" id="KW-0378">Hydrolase</keyword>
<proteinExistence type="predicted"/>
<name>A0A4P8XIM4_9BACL</name>